<dbReference type="Proteomes" id="UP000637632">
    <property type="component" value="Unassembled WGS sequence"/>
</dbReference>
<gene>
    <name evidence="3" type="ORF">H8K26_08530</name>
</gene>
<evidence type="ECO:0000313" key="3">
    <source>
        <dbReference type="EMBL" id="MBC3811481.1"/>
    </source>
</evidence>
<evidence type="ECO:0000313" key="4">
    <source>
        <dbReference type="Proteomes" id="UP000637632"/>
    </source>
</evidence>
<name>A0ABR6XF46_9BURK</name>
<proteinExistence type="predicted"/>
<reference evidence="3 4" key="1">
    <citation type="submission" date="2020-08" db="EMBL/GenBank/DDBJ databases">
        <title>Novel species isolated from subtropical streams in China.</title>
        <authorList>
            <person name="Lu H."/>
        </authorList>
    </citation>
    <scope>NUCLEOTIDE SEQUENCE [LARGE SCALE GENOMIC DNA]</scope>
    <source>
        <strain evidence="3 4">CCTCC AB 2015119</strain>
    </source>
</reference>
<keyword evidence="2" id="KW-1133">Transmembrane helix</keyword>
<evidence type="ECO:0008006" key="5">
    <source>
        <dbReference type="Google" id="ProtNLM"/>
    </source>
</evidence>
<feature type="transmembrane region" description="Helical" evidence="2">
    <location>
        <begin position="944"/>
        <end position="966"/>
    </location>
</feature>
<dbReference type="EMBL" id="JACOFT010000002">
    <property type="protein sequence ID" value="MBC3811481.1"/>
    <property type="molecule type" value="Genomic_DNA"/>
</dbReference>
<comment type="caution">
    <text evidence="3">The sequence shown here is derived from an EMBL/GenBank/DDBJ whole genome shotgun (WGS) entry which is preliminary data.</text>
</comment>
<sequence>MKPLFHITQVKEDRRTDAFFHLRMNPGVILRNLTLITSLLLLTAGVSHAQSTSASAPVASAETPTSSKGAENNKPAEIQKTTAATNTQVVAVTGYNRNIRQEHFKGMSKTSVLQMQKQLGLIYQDLAEWKRDFALKQAPLSDGVVGPITLSWLQRFGFNFKVNTEGDYANAFADNINRIAAFGEKHKSELQILVSPEFESWDSSQSEKIKAKDYQIRRQGNDSELIDLVNRFRGSRKTAPRIAQNRNIDESAYFTYSLSQADLEVLGSKDQVIQILSTLKDKEFNSTEALRVAVSQAMGGRDYFIRQLWPLIERNAGVFDGYLINEAALTKLKQTSEFPAAVIDELRLQGTQYFKEKDDFDKFLKELSEKVILLSDDERNNIADAALVFDNVHLTEQSINIIKSELKGNIQNTGLPAVIVRALQQIKDINYPEVSLFRTAAISKIAMSIGACKLNSPSNNSFVGTLRMSDEEFSLLKKELSSLQAQAIDGKNTIGSSIDNAFSELEKLRAQLSVCDSDTLRNSRALVQSIYQTYLGVAIENIAKKRIPDEISPIQIKGSDCGCALDEFGGTVYGFYPYWNNQKTPQTINFQVLNRVAYYGLTVDNVGELHLGSDNFDIRNGSAKENQFLNTARQYNSKVDWVIQKNDWNGDWRKQSRANKQAVFKKLVSNIALLLHTRLTDTTSKLRPYTSFGLAKTPTRGDGVTIYFQNYPQDADAALLFNEFYADLRKELAQDKVWLNILVSQDTFTNSQENRRSALSLSNLVNLQKKADLQLSGSGGNKPVVEEYILVLLEEPSSDAKKRLQGDIENEAGLHGERRARFLRRVIPVVQFDNHNWQQLEDDIVYASDNFGGIGFWAPDFNNLATPITDMTQSCNNGKSIALCVLKNNREQDQVENQPSVIEKFTCVYRGYLQLMLTLLVLLAITLAILYFKYCEVQNLVKKYFLWVLALMLIPIFLLFTLLLFYDPYMVNLSKGKLPFIISLLIIISGIFFGYLYLRSKRDVPLRQNALPQRQGLGFPIIMWSLQDDDKGFRWVIRNQGTGYAIIKKVEILLDGQAIADAKTALEAVLGPDNNLQWNSMPLIGQKIMPGETVIGLAISDPEAATAFDVKLQAHQLKVNITYCSANNEHWLSNGKEISSLSTGGY</sequence>
<evidence type="ECO:0000256" key="2">
    <source>
        <dbReference type="SAM" id="Phobius"/>
    </source>
</evidence>
<organism evidence="3 4">
    <name type="scientific">Undibacterium aquatile</name>
    <dbReference type="NCBI Taxonomy" id="1537398"/>
    <lineage>
        <taxon>Bacteria</taxon>
        <taxon>Pseudomonadati</taxon>
        <taxon>Pseudomonadota</taxon>
        <taxon>Betaproteobacteria</taxon>
        <taxon>Burkholderiales</taxon>
        <taxon>Oxalobacteraceae</taxon>
        <taxon>Undibacterium</taxon>
    </lineage>
</organism>
<feature type="transmembrane region" description="Helical" evidence="2">
    <location>
        <begin position="978"/>
        <end position="998"/>
    </location>
</feature>
<protein>
    <recommendedName>
        <fullName evidence="5">Peptidoglycan binding protein</fullName>
    </recommendedName>
</protein>
<feature type="transmembrane region" description="Helical" evidence="2">
    <location>
        <begin position="912"/>
        <end position="932"/>
    </location>
</feature>
<accession>A0ABR6XF46</accession>
<keyword evidence="2" id="KW-0472">Membrane</keyword>
<keyword evidence="2" id="KW-0812">Transmembrane</keyword>
<dbReference type="RefSeq" id="WP_190478739.1">
    <property type="nucleotide sequence ID" value="NZ_JACOFT010000002.1"/>
</dbReference>
<keyword evidence="4" id="KW-1185">Reference proteome</keyword>
<feature type="region of interest" description="Disordered" evidence="1">
    <location>
        <begin position="53"/>
        <end position="77"/>
    </location>
</feature>
<evidence type="ECO:0000256" key="1">
    <source>
        <dbReference type="SAM" id="MobiDB-lite"/>
    </source>
</evidence>